<sequence length="402" mass="45495">MMSLVFVLLLSLLEGFSHCHIPTTLEGPFDPVTVPFDPALRGVAVDLPATDPRVRRCVQGFEPEQISVSLSTTHDSVWISWITGEFQIGYDIKPLDPKIVSSVVQYGSSRFELMHEARGQSLIYNQFYPFEGLQNYTSGIIHHVRLTGLEPSTLYYYQCGDPSLPAMSDIQYFRTMPISGPQNYPSKVAVVGDLGLTYNTTTTISHLTSNDPDLLLLIGDVTYANLYLTNGTGSDCYSCSFPQTPIHESYQPRWDYWGRFMQNLVSKVPIMVVEGNHEIEKQAEDRTFVAYSSRFAFPAEESGSSSTFYYSFNAGGIHFIMLGAYINYNKTGEQYKWLERDLASFDRSITPWLVATWHPPWYSSYEAHYREAECMRVEVEDLLYSYGVDIVFNGHAGDISTN</sequence>
<evidence type="ECO:0000259" key="9">
    <source>
        <dbReference type="Pfam" id="PF00149"/>
    </source>
</evidence>
<evidence type="ECO:0000256" key="1">
    <source>
        <dbReference type="ARBA" id="ARBA00000032"/>
    </source>
</evidence>
<feature type="signal peptide" evidence="8">
    <location>
        <begin position="1"/>
        <end position="19"/>
    </location>
</feature>
<evidence type="ECO:0000256" key="2">
    <source>
        <dbReference type="ARBA" id="ARBA00001962"/>
    </source>
</evidence>
<dbReference type="InterPro" id="IPR015914">
    <property type="entry name" value="PAPs_N"/>
</dbReference>
<evidence type="ECO:0000259" key="10">
    <source>
        <dbReference type="Pfam" id="PF16656"/>
    </source>
</evidence>
<dbReference type="GO" id="GO:0046872">
    <property type="term" value="F:metal ion binding"/>
    <property type="evidence" value="ECO:0007669"/>
    <property type="project" value="InterPro"/>
</dbReference>
<proteinExistence type="inferred from homology"/>
<dbReference type="InterPro" id="IPR039331">
    <property type="entry name" value="PAPs-like"/>
</dbReference>
<evidence type="ECO:0000256" key="8">
    <source>
        <dbReference type="RuleBase" id="RU361203"/>
    </source>
</evidence>
<name>A0A8B8LAQ9_ABRPR</name>
<evidence type="ECO:0000256" key="7">
    <source>
        <dbReference type="ARBA" id="ARBA00023180"/>
    </source>
</evidence>
<dbReference type="CDD" id="cd00839">
    <property type="entry name" value="MPP_PAPs"/>
    <property type="match status" value="1"/>
</dbReference>
<dbReference type="InterPro" id="IPR029052">
    <property type="entry name" value="Metallo-depent_PP-like"/>
</dbReference>
<dbReference type="InterPro" id="IPR041792">
    <property type="entry name" value="MPP_PAP"/>
</dbReference>
<reference evidence="12" key="2">
    <citation type="submission" date="2025-08" db="UniProtKB">
        <authorList>
            <consortium name="RefSeq"/>
        </authorList>
    </citation>
    <scope>IDENTIFICATION</scope>
    <source>
        <tissue evidence="12">Young leaves</tissue>
    </source>
</reference>
<keyword evidence="5 8" id="KW-0378">Hydrolase</keyword>
<keyword evidence="11" id="KW-1185">Reference proteome</keyword>
<reference evidence="11" key="1">
    <citation type="journal article" date="2019" name="Toxins">
        <title>Detection of Abrin-Like and Prepropulchellin-Like Toxin Genes and Transcripts Using Whole Genome Sequencing and Full-Length Transcript Sequencing of Abrus precatorius.</title>
        <authorList>
            <person name="Hovde B.T."/>
            <person name="Daligault H.E."/>
            <person name="Hanschen E.R."/>
            <person name="Kunde Y.A."/>
            <person name="Johnson M.B."/>
            <person name="Starkenburg S.R."/>
            <person name="Johnson S.L."/>
        </authorList>
    </citation>
    <scope>NUCLEOTIDE SEQUENCE [LARGE SCALE GENOMIC DNA]</scope>
</reference>
<protein>
    <recommendedName>
        <fullName evidence="8">Purple acid phosphatase</fullName>
        <ecNumber evidence="8">3.1.3.2</ecNumber>
    </recommendedName>
</protein>
<evidence type="ECO:0000256" key="4">
    <source>
        <dbReference type="ARBA" id="ARBA00022729"/>
    </source>
</evidence>
<dbReference type="InterPro" id="IPR004843">
    <property type="entry name" value="Calcineurin-like_PHP"/>
</dbReference>
<accession>A0A8B8LAQ9</accession>
<comment type="cofactor">
    <cofactor evidence="2">
        <name>Fe cation</name>
        <dbReference type="ChEBI" id="CHEBI:24875"/>
    </cofactor>
</comment>
<feature type="domain" description="Calcineurin-like phosphoesterase" evidence="9">
    <location>
        <begin position="187"/>
        <end position="395"/>
    </location>
</feature>
<dbReference type="Gene3D" id="3.60.21.10">
    <property type="match status" value="1"/>
</dbReference>
<evidence type="ECO:0000256" key="3">
    <source>
        <dbReference type="ARBA" id="ARBA00008723"/>
    </source>
</evidence>
<feature type="chain" id="PRO_5034322431" description="Purple acid phosphatase" evidence="8">
    <location>
        <begin position="20"/>
        <end position="402"/>
    </location>
</feature>
<dbReference type="GeneID" id="113862818"/>
<evidence type="ECO:0000256" key="6">
    <source>
        <dbReference type="ARBA" id="ARBA00022833"/>
    </source>
</evidence>
<dbReference type="InterPro" id="IPR008963">
    <property type="entry name" value="Purple_acid_Pase-like_N"/>
</dbReference>
<dbReference type="EC" id="3.1.3.2" evidence="8"/>
<evidence type="ECO:0000313" key="12">
    <source>
        <dbReference type="RefSeq" id="XP_027351844.1"/>
    </source>
</evidence>
<organism evidence="11 12">
    <name type="scientific">Abrus precatorius</name>
    <name type="common">Indian licorice</name>
    <name type="synonym">Glycine abrus</name>
    <dbReference type="NCBI Taxonomy" id="3816"/>
    <lineage>
        <taxon>Eukaryota</taxon>
        <taxon>Viridiplantae</taxon>
        <taxon>Streptophyta</taxon>
        <taxon>Embryophyta</taxon>
        <taxon>Tracheophyta</taxon>
        <taxon>Spermatophyta</taxon>
        <taxon>Magnoliopsida</taxon>
        <taxon>eudicotyledons</taxon>
        <taxon>Gunneridae</taxon>
        <taxon>Pentapetalae</taxon>
        <taxon>rosids</taxon>
        <taxon>fabids</taxon>
        <taxon>Fabales</taxon>
        <taxon>Fabaceae</taxon>
        <taxon>Papilionoideae</taxon>
        <taxon>50 kb inversion clade</taxon>
        <taxon>NPAAA clade</taxon>
        <taxon>indigoferoid/millettioid clade</taxon>
        <taxon>Abreae</taxon>
        <taxon>Abrus</taxon>
    </lineage>
</organism>
<dbReference type="Gene3D" id="2.60.40.380">
    <property type="entry name" value="Purple acid phosphatase-like, N-terminal"/>
    <property type="match status" value="1"/>
</dbReference>
<evidence type="ECO:0000256" key="5">
    <source>
        <dbReference type="ARBA" id="ARBA00022801"/>
    </source>
</evidence>
<gene>
    <name evidence="12" type="primary">LOC113862818</name>
</gene>
<dbReference type="Proteomes" id="UP000694853">
    <property type="component" value="Unplaced"/>
</dbReference>
<dbReference type="Pfam" id="PF16656">
    <property type="entry name" value="Pur_ac_phosph_N"/>
    <property type="match status" value="1"/>
</dbReference>
<dbReference type="SUPFAM" id="SSF49363">
    <property type="entry name" value="Purple acid phosphatase, N-terminal domain"/>
    <property type="match status" value="1"/>
</dbReference>
<comment type="similarity">
    <text evidence="3 8">Belongs to the metallophosphoesterase superfamily. Purple acid phosphatase family.</text>
</comment>
<dbReference type="Pfam" id="PF00149">
    <property type="entry name" value="Metallophos"/>
    <property type="match status" value="1"/>
</dbReference>
<comment type="catalytic activity">
    <reaction evidence="1 8">
        <text>a phosphate monoester + H2O = an alcohol + phosphate</text>
        <dbReference type="Rhea" id="RHEA:15017"/>
        <dbReference type="ChEBI" id="CHEBI:15377"/>
        <dbReference type="ChEBI" id="CHEBI:30879"/>
        <dbReference type="ChEBI" id="CHEBI:43474"/>
        <dbReference type="ChEBI" id="CHEBI:67140"/>
        <dbReference type="EC" id="3.1.3.2"/>
    </reaction>
</comment>
<keyword evidence="7" id="KW-0325">Glycoprotein</keyword>
<keyword evidence="4 8" id="KW-0732">Signal</keyword>
<dbReference type="PANTHER" id="PTHR22953">
    <property type="entry name" value="ACID PHOSPHATASE RELATED"/>
    <property type="match status" value="1"/>
</dbReference>
<keyword evidence="6" id="KW-0862">Zinc</keyword>
<dbReference type="SUPFAM" id="SSF56300">
    <property type="entry name" value="Metallo-dependent phosphatases"/>
    <property type="match status" value="1"/>
</dbReference>
<dbReference type="RefSeq" id="XP_027351844.1">
    <property type="nucleotide sequence ID" value="XM_027496043.1"/>
</dbReference>
<feature type="domain" description="Purple acid phosphatase N-terminal" evidence="10">
    <location>
        <begin position="63"/>
        <end position="175"/>
    </location>
</feature>
<dbReference type="GO" id="GO:0003993">
    <property type="term" value="F:acid phosphatase activity"/>
    <property type="evidence" value="ECO:0007669"/>
    <property type="project" value="UniProtKB-EC"/>
</dbReference>
<dbReference type="AlphaFoldDB" id="A0A8B8LAQ9"/>
<evidence type="ECO:0000313" key="11">
    <source>
        <dbReference type="Proteomes" id="UP000694853"/>
    </source>
</evidence>
<dbReference type="PANTHER" id="PTHR22953:SF96">
    <property type="entry name" value="PURPLE ACID PHOSPHATASE 15"/>
    <property type="match status" value="1"/>
</dbReference>